<dbReference type="PANTHER" id="PTHR32108:SF9">
    <property type="entry name" value="REVERSE TRANSCRIPTASE RNASE H-LIKE DOMAIN-CONTAINING PROTEIN"/>
    <property type="match status" value="1"/>
</dbReference>
<accession>A0A2I0HMK8</accession>
<organism evidence="3 4">
    <name type="scientific">Punica granatum</name>
    <name type="common">Pomegranate</name>
    <dbReference type="NCBI Taxonomy" id="22663"/>
    <lineage>
        <taxon>Eukaryota</taxon>
        <taxon>Viridiplantae</taxon>
        <taxon>Streptophyta</taxon>
        <taxon>Embryophyta</taxon>
        <taxon>Tracheophyta</taxon>
        <taxon>Spermatophyta</taxon>
        <taxon>Magnoliopsida</taxon>
        <taxon>eudicotyledons</taxon>
        <taxon>Gunneridae</taxon>
        <taxon>Pentapetalae</taxon>
        <taxon>rosids</taxon>
        <taxon>malvids</taxon>
        <taxon>Myrtales</taxon>
        <taxon>Lythraceae</taxon>
        <taxon>Punica</taxon>
    </lineage>
</organism>
<feature type="region of interest" description="Disordered" evidence="1">
    <location>
        <begin position="298"/>
        <end position="325"/>
    </location>
</feature>
<dbReference type="GO" id="GO:0003676">
    <property type="term" value="F:nucleic acid binding"/>
    <property type="evidence" value="ECO:0007669"/>
    <property type="project" value="InterPro"/>
</dbReference>
<gene>
    <name evidence="3" type="ORF">CRG98_046719</name>
</gene>
<evidence type="ECO:0000256" key="1">
    <source>
        <dbReference type="SAM" id="MobiDB-lite"/>
    </source>
</evidence>
<reference evidence="3 4" key="1">
    <citation type="submission" date="2017-11" db="EMBL/GenBank/DDBJ databases">
        <title>De-novo sequencing of pomegranate (Punica granatum L.) genome.</title>
        <authorList>
            <person name="Akparov Z."/>
            <person name="Amiraslanov A."/>
            <person name="Hajiyeva S."/>
            <person name="Abbasov M."/>
            <person name="Kaur K."/>
            <person name="Hamwieh A."/>
            <person name="Solovyev V."/>
            <person name="Salamov A."/>
            <person name="Braich B."/>
            <person name="Kosarev P."/>
            <person name="Mahmoud A."/>
            <person name="Hajiyev E."/>
            <person name="Babayeva S."/>
            <person name="Izzatullayeva V."/>
            <person name="Mammadov A."/>
            <person name="Mammadov A."/>
            <person name="Sharifova S."/>
            <person name="Ojaghi J."/>
            <person name="Eynullazada K."/>
            <person name="Bayramov B."/>
            <person name="Abdulazimova A."/>
            <person name="Shahmuradov I."/>
        </authorList>
    </citation>
    <scope>NUCLEOTIDE SEQUENCE [LARGE SCALE GENOMIC DNA]</scope>
    <source>
        <strain evidence="4">cv. AG2017</strain>
        <tissue evidence="3">Leaf</tissue>
    </source>
</reference>
<dbReference type="EMBL" id="PGOL01007229">
    <property type="protein sequence ID" value="PKI32891.1"/>
    <property type="molecule type" value="Genomic_DNA"/>
</dbReference>
<dbReference type="InterPro" id="IPR000467">
    <property type="entry name" value="G_patch_dom"/>
</dbReference>
<evidence type="ECO:0000313" key="3">
    <source>
        <dbReference type="EMBL" id="PKI32891.1"/>
    </source>
</evidence>
<comment type="caution">
    <text evidence="3">The sequence shown here is derived from an EMBL/GenBank/DDBJ whole genome shotgun (WGS) entry which is preliminary data.</text>
</comment>
<feature type="domain" description="G-patch" evidence="2">
    <location>
        <begin position="182"/>
        <end position="228"/>
    </location>
</feature>
<dbReference type="PROSITE" id="PS50174">
    <property type="entry name" value="G_PATCH"/>
    <property type="match status" value="1"/>
</dbReference>
<sequence length="325" mass="35962">MGETRSGRVYENPEAANKGKAPAAILGIAPKATSIPRKKVTEEEAKAFMKIIKAREYKPHREALLKVLTAAQVPKETATNLIEETVGSIFFNNISFSDDELPSKGYAHSQALHIVFPSTLHQKLKFIVEERLITVKGEEDYTIYKETVIPYISIGDDQNIPFHSFDTISVIRDYGKVGPSCADRMVGKVLLRHNYILGSELGARGQGINRPVEIEEYKNRRGLDFRPSCHEIIEARRGKHLHRLAAHYGKINRGIPVPPLSHFFSGPQHIVGGTLDGPSSDSDDALVDLPGICVVTEETPSGSTTVSRRRMRSSITGPQSRATRL</sequence>
<dbReference type="PANTHER" id="PTHR32108">
    <property type="entry name" value="DNA-DIRECTED RNA POLYMERASE SUBUNIT ALPHA"/>
    <property type="match status" value="1"/>
</dbReference>
<dbReference type="AlphaFoldDB" id="A0A2I0HMK8"/>
<keyword evidence="4" id="KW-1185">Reference proteome</keyword>
<evidence type="ECO:0000259" key="2">
    <source>
        <dbReference type="PROSITE" id="PS50174"/>
    </source>
</evidence>
<evidence type="ECO:0000313" key="4">
    <source>
        <dbReference type="Proteomes" id="UP000233551"/>
    </source>
</evidence>
<dbReference type="Proteomes" id="UP000233551">
    <property type="component" value="Unassembled WGS sequence"/>
</dbReference>
<protein>
    <recommendedName>
        <fullName evidence="2">G-patch domain-containing protein</fullName>
    </recommendedName>
</protein>
<name>A0A2I0HMK8_PUNGR</name>
<proteinExistence type="predicted"/>